<reference evidence="1" key="1">
    <citation type="submission" date="2022-07" db="EMBL/GenBank/DDBJ databases">
        <authorList>
            <person name="Macas J."/>
            <person name="Novak P."/>
            <person name="Neumann P."/>
        </authorList>
    </citation>
    <scope>NUCLEOTIDE SEQUENCE</scope>
</reference>
<gene>
    <name evidence="1" type="ORF">CEURO_LOCUS1114</name>
</gene>
<sequence>MHVAEHVGKWGRHCVDHNSDVVYHIQAGNAYVIYFHRRNSASFPCRRQHQAVFPIHSRQQASRRQAQQFRGKDLPIRHNVKMEIREVQKSVTGQKVGVLQGENSHGIQLRQLGEFHSHRQCNESVPAILQSNDCVFQHQVHDRYPRFR</sequence>
<evidence type="ECO:0000313" key="1">
    <source>
        <dbReference type="EMBL" id="CAH9057603.1"/>
    </source>
</evidence>
<name>A0A9P0YI06_CUSEU</name>
<protein>
    <submittedName>
        <fullName evidence="1">Uncharacterized protein</fullName>
    </submittedName>
</protein>
<proteinExistence type="predicted"/>
<keyword evidence="2" id="KW-1185">Reference proteome</keyword>
<dbReference type="EMBL" id="CAMAPE010000004">
    <property type="protein sequence ID" value="CAH9057603.1"/>
    <property type="molecule type" value="Genomic_DNA"/>
</dbReference>
<dbReference type="OrthoDB" id="10322499at2759"/>
<evidence type="ECO:0000313" key="2">
    <source>
        <dbReference type="Proteomes" id="UP001152484"/>
    </source>
</evidence>
<dbReference type="Proteomes" id="UP001152484">
    <property type="component" value="Unassembled WGS sequence"/>
</dbReference>
<comment type="caution">
    <text evidence="1">The sequence shown here is derived from an EMBL/GenBank/DDBJ whole genome shotgun (WGS) entry which is preliminary data.</text>
</comment>
<organism evidence="1 2">
    <name type="scientific">Cuscuta europaea</name>
    <name type="common">European dodder</name>
    <dbReference type="NCBI Taxonomy" id="41803"/>
    <lineage>
        <taxon>Eukaryota</taxon>
        <taxon>Viridiplantae</taxon>
        <taxon>Streptophyta</taxon>
        <taxon>Embryophyta</taxon>
        <taxon>Tracheophyta</taxon>
        <taxon>Spermatophyta</taxon>
        <taxon>Magnoliopsida</taxon>
        <taxon>eudicotyledons</taxon>
        <taxon>Gunneridae</taxon>
        <taxon>Pentapetalae</taxon>
        <taxon>asterids</taxon>
        <taxon>lamiids</taxon>
        <taxon>Solanales</taxon>
        <taxon>Convolvulaceae</taxon>
        <taxon>Cuscuteae</taxon>
        <taxon>Cuscuta</taxon>
        <taxon>Cuscuta subgen. Cuscuta</taxon>
    </lineage>
</organism>
<accession>A0A9P0YI06</accession>
<dbReference type="AlphaFoldDB" id="A0A9P0YI06"/>